<dbReference type="Pfam" id="PF10199">
    <property type="entry name" value="Adaptin_binding"/>
    <property type="match status" value="1"/>
</dbReference>
<gene>
    <name evidence="1" type="ORF">V6N12_018904</name>
</gene>
<evidence type="ECO:0000313" key="1">
    <source>
        <dbReference type="EMBL" id="KAK8479139.1"/>
    </source>
</evidence>
<comment type="caution">
    <text evidence="1">The sequence shown here is derived from an EMBL/GenBank/DDBJ whole genome shotgun (WGS) entry which is preliminary data.</text>
</comment>
<dbReference type="SUPFAM" id="SSF51905">
    <property type="entry name" value="FAD/NAD(P)-binding domain"/>
    <property type="match status" value="1"/>
</dbReference>
<evidence type="ECO:0000313" key="2">
    <source>
        <dbReference type="Proteomes" id="UP001472677"/>
    </source>
</evidence>
<reference evidence="1 2" key="1">
    <citation type="journal article" date="2024" name="G3 (Bethesda)">
        <title>Genome assembly of Hibiscus sabdariffa L. provides insights into metabolisms of medicinal natural products.</title>
        <authorList>
            <person name="Kim T."/>
        </authorList>
    </citation>
    <scope>NUCLEOTIDE SEQUENCE [LARGE SCALE GENOMIC DNA]</scope>
    <source>
        <strain evidence="1">TK-2024</strain>
        <tissue evidence="1">Old leaves</tissue>
    </source>
</reference>
<name>A0ABR1ZFD2_9ROSI</name>
<protein>
    <submittedName>
        <fullName evidence="1">Uncharacterized protein</fullName>
    </submittedName>
</protein>
<dbReference type="PANTHER" id="PTHR48105">
    <property type="entry name" value="THIOREDOXIN REDUCTASE 1-RELATED-RELATED"/>
    <property type="match status" value="1"/>
</dbReference>
<dbReference type="InterPro" id="IPR023753">
    <property type="entry name" value="FAD/NAD-binding_dom"/>
</dbReference>
<dbReference type="SUPFAM" id="SSF52540">
    <property type="entry name" value="P-loop containing nucleoside triphosphate hydrolases"/>
    <property type="match status" value="1"/>
</dbReference>
<dbReference type="Pfam" id="PF00071">
    <property type="entry name" value="Ras"/>
    <property type="match status" value="1"/>
</dbReference>
<dbReference type="InterPro" id="IPR050097">
    <property type="entry name" value="Ferredoxin-NADP_redctase_2"/>
</dbReference>
<dbReference type="EMBL" id="JBBPBM010002347">
    <property type="protein sequence ID" value="KAK8479139.1"/>
    <property type="molecule type" value="Genomic_DNA"/>
</dbReference>
<keyword evidence="2" id="KW-1185">Reference proteome</keyword>
<dbReference type="Gene3D" id="3.50.50.60">
    <property type="entry name" value="FAD/NAD(P)-binding domain"/>
    <property type="match status" value="2"/>
</dbReference>
<proteinExistence type="predicted"/>
<dbReference type="InterPro" id="IPR036188">
    <property type="entry name" value="FAD/NAD-bd_sf"/>
</dbReference>
<dbReference type="PROSITE" id="PS00573">
    <property type="entry name" value="PYRIDINE_REDOX_2"/>
    <property type="match status" value="1"/>
</dbReference>
<accession>A0ABR1ZFD2</accession>
<dbReference type="Proteomes" id="UP001472677">
    <property type="component" value="Unassembled WGS sequence"/>
</dbReference>
<dbReference type="InterPro" id="IPR008255">
    <property type="entry name" value="Pyr_nucl-diS_OxRdtase_2_AS"/>
</dbReference>
<dbReference type="Pfam" id="PF07992">
    <property type="entry name" value="Pyr_redox_2"/>
    <property type="match status" value="1"/>
</dbReference>
<dbReference type="InterPro" id="IPR005982">
    <property type="entry name" value="Thioredox_Rdtase"/>
</dbReference>
<dbReference type="PRINTS" id="PR00368">
    <property type="entry name" value="FADPNR"/>
</dbReference>
<organism evidence="1 2">
    <name type="scientific">Hibiscus sabdariffa</name>
    <name type="common">roselle</name>
    <dbReference type="NCBI Taxonomy" id="183260"/>
    <lineage>
        <taxon>Eukaryota</taxon>
        <taxon>Viridiplantae</taxon>
        <taxon>Streptophyta</taxon>
        <taxon>Embryophyta</taxon>
        <taxon>Tracheophyta</taxon>
        <taxon>Spermatophyta</taxon>
        <taxon>Magnoliopsida</taxon>
        <taxon>eudicotyledons</taxon>
        <taxon>Gunneridae</taxon>
        <taxon>Pentapetalae</taxon>
        <taxon>rosids</taxon>
        <taxon>malvids</taxon>
        <taxon>Malvales</taxon>
        <taxon>Malvaceae</taxon>
        <taxon>Malvoideae</taxon>
        <taxon>Hibiscus</taxon>
    </lineage>
</organism>
<dbReference type="CDD" id="cd00882">
    <property type="entry name" value="Ras_like_GTPase"/>
    <property type="match status" value="1"/>
</dbReference>
<dbReference type="InterPro" id="IPR001806">
    <property type="entry name" value="Small_GTPase"/>
</dbReference>
<sequence>MLRSLFKKARSLAGLATTSAAATFPTSPSFSNSASAPMDSPLRTKLCIIGSGPAAHTAAIYAARAELKPILFEGYMANDIAPGGQLTTTTDVENFPGFPDGILGFDLMDRCRKQSLRFGTAIFTETVSKVDLSSSPFKVFTDAKTVLADSIIVATGAVARRLNFPGSGDGAGGFWNKGISACAVCDGAAPIFRNKPLAVIGGGDSAMEEATFLTKYGSKVYIIHRRDAFRASKIMQKRAVSNPKIDVIWNSVVVEAYGDGERRVLGGLKVKNLLTGEVSDLKVSGLFFAIGHEPATKFLEGQLQLDPDGYIVTKPGTTETSVPGVFAAGDVQDKKYRQAVTAAGTGCMAALEAEHYLQEGLNYELNLFNFQLATRLALALALGTFLLSLDILSKLVDRYLKPQIIARLSPFIRNLMQAQMEENKEGSTRMEAQDETGKRPSVFIIGCPNVGKRTLISRLASVEFEEEEEESSQVVVNGWTIDTKYYSADVSLCMAHLQDGFSVQSLPIFDHSTALVMVFDMSNLSTLAALQDWVSYTDIQNFEILLCIGNKVDRIAGHPVHAEYTRRLLKLADSSTHPASDFTPYGISEDEGSSLLGDEDPSSNIRRKCLEWCIDHNIEFIEACASNAEFDKCLSVDGDLQGVERLFGALSAHMWPGMVLKSGDKITEPMLPENEDSSEEEPDYQFDYEVLSAGSAEPGDDMFEEWVSASGANNTFLDMGKSVDDGKCVTESVQGNITKCEKEESHASPTVSTSGEKIDRMEPNAGEADRASASELVDGPHYDFEDLEQLMSEIGSIRSNLRLMPDFQRREMAAKLAFKMAAMFGGGSDNEEEM</sequence>
<dbReference type="InterPro" id="IPR027417">
    <property type="entry name" value="P-loop_NTPase"/>
</dbReference>
<dbReference type="PRINTS" id="PR00469">
    <property type="entry name" value="PNDRDTASEII"/>
</dbReference>
<dbReference type="NCBIfam" id="TIGR01292">
    <property type="entry name" value="TRX_reduct"/>
    <property type="match status" value="1"/>
</dbReference>
<dbReference type="Gene3D" id="3.40.50.300">
    <property type="entry name" value="P-loop containing nucleotide triphosphate hydrolases"/>
    <property type="match status" value="1"/>
</dbReference>